<protein>
    <submittedName>
        <fullName evidence="1">HSP90h</fullName>
    </submittedName>
</protein>
<proteinExistence type="predicted"/>
<reference evidence="1" key="1">
    <citation type="submission" date="2020-06" db="EMBL/GenBank/DDBJ databases">
        <authorList>
            <person name="Kwibuka y."/>
            <person name="Bisimwa E."/>
            <person name="Blouin A."/>
            <person name="Bragard C."/>
            <person name="Candresse T."/>
            <person name="Faure C."/>
            <person name="Filloux D."/>
            <person name="Lett J.-M."/>
            <person name="Maclot F."/>
            <person name="Marais A."/>
            <person name="Ravelomanantsoa S."/>
            <person name="Vanderschuren H."/>
            <person name="Massart S."/>
        </authorList>
    </citation>
    <scope>NUCLEOTIDE SEQUENCE</scope>
    <source>
        <strain evidence="1">MG-Mia-10</strain>
    </source>
</reference>
<dbReference type="Pfam" id="PF03225">
    <property type="entry name" value="Viral_Hsp90"/>
    <property type="match status" value="1"/>
</dbReference>
<evidence type="ECO:0000313" key="1">
    <source>
        <dbReference type="EMBL" id="QWK51509.1"/>
    </source>
</evidence>
<organism evidence="1">
    <name type="scientific">Manihot esculenta associated ampelovirus 2</name>
    <dbReference type="NCBI Taxonomy" id="2843332"/>
    <lineage>
        <taxon>Viruses</taxon>
        <taxon>Riboviria</taxon>
        <taxon>Orthornavirae</taxon>
        <taxon>Kitrinoviricota</taxon>
        <taxon>Alsuviricetes</taxon>
        <taxon>Martellivirales</taxon>
        <taxon>Closteroviridae</taxon>
        <taxon>Ampelovirus</taxon>
    </lineage>
</organism>
<sequence>MKIFRFKRENRFTFHMALRATATYEPVNLRDPDLVKLFQAFFNQENVSDQITSIASSIMASPNTYNIRRTARQNRIVVATWWQVRGGRLEAWADNAGYARAMLWAIIERDSLLSHLYYSFDVEIGDALLLESGQLDTMLRLVDVPVTETTQFKYKVTRDDALKLAYTWGTDVNHLTDLIFCVGNYLGRIPTRAEIFGHVALPTAAQIATVPFRVSGLTMSSRERDYGLYAVNVKILEKDPLQGVAFLIHKETVKLLQQFVVDKQSPFYDSTVLKGLITETLESHKRQLNFFEERVEYYFNVLSKVRSRAEKWFPINNPPTIELLLTSVVRAADEALGTDKRLVTQHLAPLNVRNYLLSVGSPFSAATYLHLTGDLVSAFSSENSHLGASYVECVYFLVLRYAHYNTNSLRYVDLPNKLVWQWGDKTVTTTYNSISAVFAKHGSTIPNIERAWCNPLAFTVFQTLKSSGGTYVKWPDVINVPSYMQFDFVTALDPLKLNETEKVALTSLLSRFRVRKTPVRGHTLGQRNANPLDEIVESIVPTQSRGMLRELTGGASNFFYNRRKR</sequence>
<reference evidence="1" key="2">
    <citation type="journal article" date="2021" name="Viruses">
        <title>Novel Ampeloviruses Infecting Cassava in Central Africa and the South-West Indian Ocean Islands.</title>
        <authorList>
            <person name="Kwibuka Y."/>
            <person name="Bisimwa E."/>
            <person name="Blouin A.G."/>
            <person name="Bragard C."/>
            <person name="Candresse T."/>
            <person name="Faure C."/>
            <person name="Filloux D."/>
            <person name="Lett J.-M."/>
            <person name="Maclot F."/>
            <person name="Marais A."/>
            <person name="Ravelomanantsoa S."/>
            <person name="Shakir S."/>
            <person name="Vanderschuren H."/>
            <person name="Massart S."/>
        </authorList>
    </citation>
    <scope>NUCLEOTIDE SEQUENCE</scope>
    <source>
        <strain evidence="1">MG-Mia-10</strain>
    </source>
</reference>
<name>A0A8F0FQJ4_9CLOS</name>
<accession>A0A8F0FQJ4</accession>
<dbReference type="EMBL" id="MT773592">
    <property type="protein sequence ID" value="QWK51509.1"/>
    <property type="molecule type" value="Genomic_RNA"/>
</dbReference>
<dbReference type="InterPro" id="IPR004909">
    <property type="entry name" value="Vir_Hsp90"/>
</dbReference>